<keyword evidence="1" id="KW-1133">Transmembrane helix</keyword>
<dbReference type="AlphaFoldDB" id="A0A2A4K2A9"/>
<gene>
    <name evidence="2" type="ORF">B5V51_4326</name>
</gene>
<organism evidence="2">
    <name type="scientific">Heliothis virescens</name>
    <name type="common">Tobacco budworm moth</name>
    <dbReference type="NCBI Taxonomy" id="7102"/>
    <lineage>
        <taxon>Eukaryota</taxon>
        <taxon>Metazoa</taxon>
        <taxon>Ecdysozoa</taxon>
        <taxon>Arthropoda</taxon>
        <taxon>Hexapoda</taxon>
        <taxon>Insecta</taxon>
        <taxon>Pterygota</taxon>
        <taxon>Neoptera</taxon>
        <taxon>Endopterygota</taxon>
        <taxon>Lepidoptera</taxon>
        <taxon>Glossata</taxon>
        <taxon>Ditrysia</taxon>
        <taxon>Noctuoidea</taxon>
        <taxon>Noctuidae</taxon>
        <taxon>Heliothinae</taxon>
        <taxon>Heliothis</taxon>
    </lineage>
</organism>
<protein>
    <submittedName>
        <fullName evidence="2">Uncharacterized protein</fullName>
    </submittedName>
</protein>
<sequence length="881" mass="97122">MSELSLWHTTGTTLMRIVVWRSCNLLCNRLTECITVTRHQDTNMYWLPVFLVAMLGGAHAQQTAQTRVADTLSECYRNPLLMNRNNLPPVTVPVLIDIIRKIEDNPNVNMDLRQLSAVLLHTYRQDGIEFHQPENSITSSNVLPFAPTFHSFHRHRLLLTRLIPNNLQVLSNDTISMELTCTLHHMLSTTVDARVRGDENTCSQLSQYRYFRSARTRRSISEDVEILKPADLKSANKNGKMRRYDPNNDVEFSNVGNGGSLSERQVAESTCPLLGGVIKTAWGAVSAGNLIAGIAAGAQPQRVNILDLVRDASNVNYRNVQQTVTSLYPATLAGDLAEAVLIQGTERGSTSISVGTGGNWNSTQAPRHFMLTSRNNVEMTDPEIRGDIDGFVLGSTITGLLSTFSSLKLSQLLDMYYSQRNGAFDSNLRACNRRALMQQYVTNDNLVSETHAFAAALDTNMPLRGTIIGGLDQLVTSAVTNLQNYINTLTDMDCATTSTQSNDFRLRTNLYIALDSSWSFQLIAPAISYLVDSIEVGKYGSSVTLLSAFDGSVIVNTTYSPADFYAAYNATTHASIIAGVNLETSLTNIKLLLQQTALNESLRNYVGGNSSVLVYLTNTGNLQTTNLAWEQAREINNTLPDVRVLYVSATNQFDTLWSYARDMYNDIFTVALNTAGTDLDNSMGPVLRRIQSVGRRIVNPTCGFIFEGGSSGTRQFDDFVEPGYINFYSLSANYFFEHNDNRKVRVSRSGTGLGALIVCYSRTVVQPRRNSTTSTSTDDESAAVTCQTLNTGNVEIVLQNACSGWWYINECSPLYISVQSDTGVAAGSYVSATCTDANCRFPYNIRYQIQIEELGCFSGASSITASFLVLLSALYLTLYSS</sequence>
<feature type="transmembrane region" description="Helical" evidence="1">
    <location>
        <begin position="857"/>
        <end position="878"/>
    </location>
</feature>
<evidence type="ECO:0000256" key="1">
    <source>
        <dbReference type="SAM" id="Phobius"/>
    </source>
</evidence>
<name>A0A2A4K2A9_HELVI</name>
<dbReference type="STRING" id="7102.A0A2A4K2A9"/>
<dbReference type="EMBL" id="NWSH01000208">
    <property type="protein sequence ID" value="PCG78395.1"/>
    <property type="molecule type" value="Genomic_DNA"/>
</dbReference>
<evidence type="ECO:0000313" key="2">
    <source>
        <dbReference type="EMBL" id="PCG78395.1"/>
    </source>
</evidence>
<reference evidence="2" key="1">
    <citation type="submission" date="2017-09" db="EMBL/GenBank/DDBJ databases">
        <title>Contemporary evolution of a Lepidopteran species, Heliothis virescens, in response to modern agricultural practices.</title>
        <authorList>
            <person name="Fritz M.L."/>
            <person name="Deyonke A.M."/>
            <person name="Papanicolaou A."/>
            <person name="Micinski S."/>
            <person name="Westbrook J."/>
            <person name="Gould F."/>
        </authorList>
    </citation>
    <scope>NUCLEOTIDE SEQUENCE [LARGE SCALE GENOMIC DNA]</scope>
    <source>
        <strain evidence="2">HvINT-</strain>
        <tissue evidence="2">Whole body</tissue>
    </source>
</reference>
<keyword evidence="1" id="KW-0472">Membrane</keyword>
<accession>A0A2A4K2A9</accession>
<keyword evidence="1" id="KW-0812">Transmembrane</keyword>
<comment type="caution">
    <text evidence="2">The sequence shown here is derived from an EMBL/GenBank/DDBJ whole genome shotgun (WGS) entry which is preliminary data.</text>
</comment>
<proteinExistence type="predicted"/>